<dbReference type="Proteomes" id="UP000645555">
    <property type="component" value="Unassembled WGS sequence"/>
</dbReference>
<evidence type="ECO:0000313" key="2">
    <source>
        <dbReference type="EMBL" id="GGX64889.1"/>
    </source>
</evidence>
<organism evidence="2 3">
    <name type="scientific">Streptomyces fructofermentans</name>
    <dbReference type="NCBI Taxonomy" id="152141"/>
    <lineage>
        <taxon>Bacteria</taxon>
        <taxon>Bacillati</taxon>
        <taxon>Actinomycetota</taxon>
        <taxon>Actinomycetes</taxon>
        <taxon>Kitasatosporales</taxon>
        <taxon>Streptomycetaceae</taxon>
        <taxon>Streptomyces</taxon>
    </lineage>
</organism>
<proteinExistence type="predicted"/>
<feature type="compositionally biased region" description="Basic residues" evidence="1">
    <location>
        <begin position="100"/>
        <end position="109"/>
    </location>
</feature>
<reference evidence="2" key="2">
    <citation type="submission" date="2020-09" db="EMBL/GenBank/DDBJ databases">
        <authorList>
            <person name="Sun Q."/>
            <person name="Ohkuma M."/>
        </authorList>
    </citation>
    <scope>NUCLEOTIDE SEQUENCE</scope>
    <source>
        <strain evidence="2">JCM 4956</strain>
    </source>
</reference>
<comment type="caution">
    <text evidence="2">The sequence shown here is derived from an EMBL/GenBank/DDBJ whole genome shotgun (WGS) entry which is preliminary data.</text>
</comment>
<feature type="region of interest" description="Disordered" evidence="1">
    <location>
        <begin position="1"/>
        <end position="124"/>
    </location>
</feature>
<evidence type="ECO:0000256" key="1">
    <source>
        <dbReference type="SAM" id="MobiDB-lite"/>
    </source>
</evidence>
<protein>
    <submittedName>
        <fullName evidence="2">Uncharacterized protein</fullName>
    </submittedName>
</protein>
<reference evidence="2" key="1">
    <citation type="journal article" date="2014" name="Int. J. Syst. Evol. Microbiol.">
        <title>Complete genome sequence of Corynebacterium casei LMG S-19264T (=DSM 44701T), isolated from a smear-ripened cheese.</title>
        <authorList>
            <consortium name="US DOE Joint Genome Institute (JGI-PGF)"/>
            <person name="Walter F."/>
            <person name="Albersmeier A."/>
            <person name="Kalinowski J."/>
            <person name="Ruckert C."/>
        </authorList>
    </citation>
    <scope>NUCLEOTIDE SEQUENCE</scope>
    <source>
        <strain evidence="2">JCM 4956</strain>
    </source>
</reference>
<dbReference type="AlphaFoldDB" id="A0A918KIX4"/>
<feature type="compositionally biased region" description="Basic and acidic residues" evidence="1">
    <location>
        <begin position="24"/>
        <end position="69"/>
    </location>
</feature>
<evidence type="ECO:0000313" key="3">
    <source>
        <dbReference type="Proteomes" id="UP000645555"/>
    </source>
</evidence>
<feature type="compositionally biased region" description="Gly residues" evidence="1">
    <location>
        <begin position="1"/>
        <end position="11"/>
    </location>
</feature>
<gene>
    <name evidence="2" type="ORF">GCM10010515_35700</name>
</gene>
<dbReference type="EMBL" id="BMWD01000011">
    <property type="protein sequence ID" value="GGX64889.1"/>
    <property type="molecule type" value="Genomic_DNA"/>
</dbReference>
<name>A0A918KIX4_9ACTN</name>
<sequence>MGRGDSGGTGGLRWDQWDPGAARVGREHSAGDPEESRGTGETEADRTGQRAADRTGQRAADRTGQRAADRTGQSVADRTEAPQGPGMPFVPPGSLLPSFRCHRRHRRYPRGTGDSSGQTLGGLQ</sequence>
<accession>A0A918KIX4</accession>
<keyword evidence="3" id="KW-1185">Reference proteome</keyword>